<dbReference type="EMBL" id="JAUJYO010000021">
    <property type="protein sequence ID" value="KAK1284573.1"/>
    <property type="molecule type" value="Genomic_DNA"/>
</dbReference>
<dbReference type="AlphaFoldDB" id="A0AAV9C8E2"/>
<dbReference type="EC" id="1.5.5.2" evidence="2 5"/>
<protein>
    <recommendedName>
        <fullName evidence="2 5">Proline dehydrogenase</fullName>
        <ecNumber evidence="2 5">1.5.5.2</ecNumber>
    </recommendedName>
</protein>
<evidence type="ECO:0000256" key="1">
    <source>
        <dbReference type="ARBA" id="ARBA00005869"/>
    </source>
</evidence>
<organism evidence="7 8">
    <name type="scientific">Acorus calamus</name>
    <name type="common">Sweet flag</name>
    <dbReference type="NCBI Taxonomy" id="4465"/>
    <lineage>
        <taxon>Eukaryota</taxon>
        <taxon>Viridiplantae</taxon>
        <taxon>Streptophyta</taxon>
        <taxon>Embryophyta</taxon>
        <taxon>Tracheophyta</taxon>
        <taxon>Spermatophyta</taxon>
        <taxon>Magnoliopsida</taxon>
        <taxon>Liliopsida</taxon>
        <taxon>Acoraceae</taxon>
        <taxon>Acorus</taxon>
    </lineage>
</organism>
<evidence type="ECO:0000313" key="7">
    <source>
        <dbReference type="EMBL" id="KAK1284573.1"/>
    </source>
</evidence>
<gene>
    <name evidence="7" type="ORF">QJS10_CPB21g00470</name>
</gene>
<evidence type="ECO:0000259" key="6">
    <source>
        <dbReference type="Pfam" id="PF01619"/>
    </source>
</evidence>
<dbReference type="SUPFAM" id="SSF51730">
    <property type="entry name" value="FAD-linked oxidoreductase"/>
    <property type="match status" value="1"/>
</dbReference>
<dbReference type="PANTHER" id="PTHR13914:SF0">
    <property type="entry name" value="PROLINE DEHYDROGENASE 1, MITOCHONDRIAL"/>
    <property type="match status" value="1"/>
</dbReference>
<keyword evidence="8" id="KW-1185">Reference proteome</keyword>
<evidence type="ECO:0000313" key="8">
    <source>
        <dbReference type="Proteomes" id="UP001180020"/>
    </source>
</evidence>
<dbReference type="PANTHER" id="PTHR13914">
    <property type="entry name" value="PROLINE OXIDASE"/>
    <property type="match status" value="1"/>
</dbReference>
<keyword evidence="3 5" id="KW-0560">Oxidoreductase</keyword>
<name>A0AAV9C8E2_ACOCL</name>
<evidence type="ECO:0000256" key="2">
    <source>
        <dbReference type="ARBA" id="ARBA00012695"/>
    </source>
</evidence>
<reference evidence="7" key="2">
    <citation type="submission" date="2023-06" db="EMBL/GenBank/DDBJ databases">
        <authorList>
            <person name="Ma L."/>
            <person name="Liu K.-W."/>
            <person name="Li Z."/>
            <person name="Hsiao Y.-Y."/>
            <person name="Qi Y."/>
            <person name="Fu T."/>
            <person name="Tang G."/>
            <person name="Zhang D."/>
            <person name="Sun W.-H."/>
            <person name="Liu D.-K."/>
            <person name="Li Y."/>
            <person name="Chen G.-Z."/>
            <person name="Liu X.-D."/>
            <person name="Liao X.-Y."/>
            <person name="Jiang Y.-T."/>
            <person name="Yu X."/>
            <person name="Hao Y."/>
            <person name="Huang J."/>
            <person name="Zhao X.-W."/>
            <person name="Ke S."/>
            <person name="Chen Y.-Y."/>
            <person name="Wu W.-L."/>
            <person name="Hsu J.-L."/>
            <person name="Lin Y.-F."/>
            <person name="Huang M.-D."/>
            <person name="Li C.-Y."/>
            <person name="Huang L."/>
            <person name="Wang Z.-W."/>
            <person name="Zhao X."/>
            <person name="Zhong W.-Y."/>
            <person name="Peng D.-H."/>
            <person name="Ahmad S."/>
            <person name="Lan S."/>
            <person name="Zhang J.-S."/>
            <person name="Tsai W.-C."/>
            <person name="Van De Peer Y."/>
            <person name="Liu Z.-J."/>
        </authorList>
    </citation>
    <scope>NUCLEOTIDE SEQUENCE</scope>
    <source>
        <strain evidence="7">CP</strain>
        <tissue evidence="7">Leaves</tissue>
    </source>
</reference>
<dbReference type="InterPro" id="IPR015659">
    <property type="entry name" value="Proline_oxidase"/>
</dbReference>
<comment type="similarity">
    <text evidence="1 5">Belongs to the proline oxidase family.</text>
</comment>
<keyword evidence="5" id="KW-0285">Flavoprotein</keyword>
<dbReference type="InterPro" id="IPR029041">
    <property type="entry name" value="FAD-linked_oxidoreductase-like"/>
</dbReference>
<dbReference type="GO" id="GO:0005739">
    <property type="term" value="C:mitochondrion"/>
    <property type="evidence" value="ECO:0007669"/>
    <property type="project" value="TreeGrafter"/>
</dbReference>
<dbReference type="GO" id="GO:0010133">
    <property type="term" value="P:L-proline catabolic process to L-glutamate"/>
    <property type="evidence" value="ECO:0007669"/>
    <property type="project" value="TreeGrafter"/>
</dbReference>
<comment type="function">
    <text evidence="5">Converts proline to delta-1-pyrroline-5-carboxylate.</text>
</comment>
<dbReference type="Pfam" id="PF01619">
    <property type="entry name" value="Pro_dh"/>
    <property type="match status" value="1"/>
</dbReference>
<dbReference type="Proteomes" id="UP001180020">
    <property type="component" value="Unassembled WGS sequence"/>
</dbReference>
<dbReference type="InterPro" id="IPR002872">
    <property type="entry name" value="Proline_DH_dom"/>
</dbReference>
<evidence type="ECO:0000256" key="3">
    <source>
        <dbReference type="ARBA" id="ARBA00023002"/>
    </source>
</evidence>
<sequence>MAALRLPRKPIKTQTQTLTRLITTTTTTTQSIPTETLNFESGDTPFTSLRTTHLLKSLLHLHLVTFDPLVDVGIRVMRSGLMDNPLTRKPLLAAIKATVYDHFCAGEDLREANRTLQGLWEDGLRGILDYGLEDAADNDGCDRNLKEFLKTVEATKSLPPSSVSFACVKVTAICPIGLLERVSDLLRWERKEPSFQLPWKLHSLPVLLDSSPLYHTLSKPELLTEIEESDLKLAHDRLSKLCEACVGAGLPLLVDAEYTSVQPAIDYLVYAAAMEFNREDEPIVYGTVQAYLRDAKQRMVSAMEAAEREGVSLGFKLVRGAYISRETALASSLGVASPIHGSIRETHECYDECASFMLERVARGRGSVVLATHNVDSGRIAAARAEEFGIGKGNPRLQFAQLKGMADALSLGLRNAGFMVSKYLPFGPVEQVMPYLLRRAEENRGILSSSALDRQLIRRELTRRLKQGMSGRE</sequence>
<comment type="caution">
    <text evidence="7">The sequence shown here is derived from an EMBL/GenBank/DDBJ whole genome shotgun (WGS) entry which is preliminary data.</text>
</comment>
<keyword evidence="5" id="KW-0274">FAD</keyword>
<keyword evidence="4 5" id="KW-0642">Proline metabolism</keyword>
<evidence type="ECO:0000256" key="4">
    <source>
        <dbReference type="ARBA" id="ARBA00023062"/>
    </source>
</evidence>
<evidence type="ECO:0000256" key="5">
    <source>
        <dbReference type="RuleBase" id="RU364054"/>
    </source>
</evidence>
<feature type="domain" description="Proline dehydrogenase" evidence="6">
    <location>
        <begin position="113"/>
        <end position="448"/>
    </location>
</feature>
<dbReference type="GO" id="GO:0071949">
    <property type="term" value="F:FAD binding"/>
    <property type="evidence" value="ECO:0007669"/>
    <property type="project" value="TreeGrafter"/>
</dbReference>
<comment type="cofactor">
    <cofactor evidence="5">
        <name>FAD</name>
        <dbReference type="ChEBI" id="CHEBI:57692"/>
    </cofactor>
</comment>
<comment type="catalytic activity">
    <reaction evidence="5">
        <text>L-proline + a quinone = (S)-1-pyrroline-5-carboxylate + a quinol + H(+)</text>
        <dbReference type="Rhea" id="RHEA:23784"/>
        <dbReference type="ChEBI" id="CHEBI:15378"/>
        <dbReference type="ChEBI" id="CHEBI:17388"/>
        <dbReference type="ChEBI" id="CHEBI:24646"/>
        <dbReference type="ChEBI" id="CHEBI:60039"/>
        <dbReference type="ChEBI" id="CHEBI:132124"/>
        <dbReference type="EC" id="1.5.5.2"/>
    </reaction>
</comment>
<accession>A0AAV9C8E2</accession>
<reference evidence="7" key="1">
    <citation type="journal article" date="2023" name="Nat. Commun.">
        <title>Diploid and tetraploid genomes of Acorus and the evolution of monocots.</title>
        <authorList>
            <person name="Ma L."/>
            <person name="Liu K.W."/>
            <person name="Li Z."/>
            <person name="Hsiao Y.Y."/>
            <person name="Qi Y."/>
            <person name="Fu T."/>
            <person name="Tang G.D."/>
            <person name="Zhang D."/>
            <person name="Sun W.H."/>
            <person name="Liu D.K."/>
            <person name="Li Y."/>
            <person name="Chen G.Z."/>
            <person name="Liu X.D."/>
            <person name="Liao X.Y."/>
            <person name="Jiang Y.T."/>
            <person name="Yu X."/>
            <person name="Hao Y."/>
            <person name="Huang J."/>
            <person name="Zhao X.W."/>
            <person name="Ke S."/>
            <person name="Chen Y.Y."/>
            <person name="Wu W.L."/>
            <person name="Hsu J.L."/>
            <person name="Lin Y.F."/>
            <person name="Huang M.D."/>
            <person name="Li C.Y."/>
            <person name="Huang L."/>
            <person name="Wang Z.W."/>
            <person name="Zhao X."/>
            <person name="Zhong W.Y."/>
            <person name="Peng D.H."/>
            <person name="Ahmad S."/>
            <person name="Lan S."/>
            <person name="Zhang J.S."/>
            <person name="Tsai W.C."/>
            <person name="Van de Peer Y."/>
            <person name="Liu Z.J."/>
        </authorList>
    </citation>
    <scope>NUCLEOTIDE SEQUENCE</scope>
    <source>
        <strain evidence="7">CP</strain>
    </source>
</reference>
<dbReference type="Gene3D" id="3.20.20.220">
    <property type="match status" value="1"/>
</dbReference>
<proteinExistence type="inferred from homology"/>
<dbReference type="GO" id="GO:0004657">
    <property type="term" value="F:proline dehydrogenase activity"/>
    <property type="evidence" value="ECO:0007669"/>
    <property type="project" value="UniProtKB-EC"/>
</dbReference>